<accession>E1WYJ1</accession>
<evidence type="ECO:0000256" key="1">
    <source>
        <dbReference type="SAM" id="SignalP"/>
    </source>
</evidence>
<dbReference type="SUPFAM" id="SSF54001">
    <property type="entry name" value="Cysteine proteinases"/>
    <property type="match status" value="1"/>
</dbReference>
<dbReference type="EMBL" id="FQ312005">
    <property type="protein sequence ID" value="CBW26039.1"/>
    <property type="molecule type" value="Genomic_DNA"/>
</dbReference>
<name>E1WYJ1_HALMS</name>
<dbReference type="OrthoDB" id="5288304at2"/>
<dbReference type="Proteomes" id="UP000008963">
    <property type="component" value="Chromosome"/>
</dbReference>
<proteinExistence type="predicted"/>
<protein>
    <submittedName>
        <fullName evidence="2">Exported protein</fullName>
    </submittedName>
</protein>
<organism evidence="2 3">
    <name type="scientific">Halobacteriovorax marinus (strain ATCC BAA-682 / DSM 15412 / SJ)</name>
    <name type="common">Bacteriovorax marinus</name>
    <dbReference type="NCBI Taxonomy" id="862908"/>
    <lineage>
        <taxon>Bacteria</taxon>
        <taxon>Pseudomonadati</taxon>
        <taxon>Bdellovibrionota</taxon>
        <taxon>Bacteriovoracia</taxon>
        <taxon>Bacteriovoracales</taxon>
        <taxon>Halobacteriovoraceae</taxon>
        <taxon>Halobacteriovorax</taxon>
    </lineage>
</organism>
<reference evidence="3" key="1">
    <citation type="journal article" date="2013" name="ISME J.">
        <title>A small predatory core genome in the divergent marine Bacteriovorax marinus SJ and the terrestrial Bdellovibrio bacteriovorus.</title>
        <authorList>
            <person name="Crossman L.C."/>
            <person name="Chen H."/>
            <person name="Cerdeno-Tarraga A.M."/>
            <person name="Brooks K."/>
            <person name="Quail M.A."/>
            <person name="Pineiro S.A."/>
            <person name="Hobley L."/>
            <person name="Sockett R.E."/>
            <person name="Bentley S.D."/>
            <person name="Parkhill J."/>
            <person name="Williams H.N."/>
            <person name="Stine O.C."/>
        </authorList>
    </citation>
    <scope>NUCLEOTIDE SEQUENCE [LARGE SCALE GENOMIC DNA]</scope>
    <source>
        <strain evidence="3">ATCC BAA-682 / DSM 15412 / SJ</strain>
    </source>
</reference>
<keyword evidence="1" id="KW-0732">Signal</keyword>
<dbReference type="HOGENOM" id="CLU_808376_0_0_7"/>
<dbReference type="AlphaFoldDB" id="E1WYJ1"/>
<dbReference type="Gene3D" id="3.90.70.10">
    <property type="entry name" value="Cysteine proteinases"/>
    <property type="match status" value="1"/>
</dbReference>
<feature type="chain" id="PRO_5003154532" evidence="1">
    <location>
        <begin position="18"/>
        <end position="343"/>
    </location>
</feature>
<dbReference type="InterPro" id="IPR038765">
    <property type="entry name" value="Papain-like_cys_pep_sf"/>
</dbReference>
<dbReference type="RefSeq" id="WP_014243823.1">
    <property type="nucleotide sequence ID" value="NC_016620.1"/>
</dbReference>
<gene>
    <name evidence="2" type="ordered locus">BMS_1161</name>
</gene>
<evidence type="ECO:0000313" key="3">
    <source>
        <dbReference type="Proteomes" id="UP000008963"/>
    </source>
</evidence>
<feature type="signal peptide" evidence="1">
    <location>
        <begin position="1"/>
        <end position="17"/>
    </location>
</feature>
<sequence>MKSLILTLLLVSANAYSIDVKIPKEQCSDVDIRDKMSPELKAHFSEPQNQDGVGWCYAFAAADLMSAETNKPLSSTHVSAIFNKGVDENFFLRTGYKIGKLFTGGAFDTSYEGGWIDWAIEDSSDAVYVCTEEALPFDRNRYGETARIINALEDIKKDIDNEEMTNICSRIEVIRNKSFENLKVEEIYRILEEDNLNRALSDIIKKNCKGHMVKVDEYDVKTIRRPSIRNRKNESPFSARRRAKKKVLKNFEKIDEVLKKGRPLGVSYNVKHVMKQKGLHASVVTARRWKNGKCQFKIRNSWGRSCASYDRKEIEECNYEEGSFWVSDQKFIDLADTLDYISN</sequence>
<keyword evidence="3" id="KW-1185">Reference proteome</keyword>
<dbReference type="KEGG" id="bmx:BMS_1161"/>
<dbReference type="STRING" id="862908.BMS_1161"/>
<evidence type="ECO:0000313" key="2">
    <source>
        <dbReference type="EMBL" id="CBW26039.1"/>
    </source>
</evidence>
<dbReference type="PATRIC" id="fig|862908.3.peg.1105"/>